<evidence type="ECO:0000256" key="3">
    <source>
        <dbReference type="ARBA" id="ARBA00022723"/>
    </source>
</evidence>
<dbReference type="Proteomes" id="UP000324255">
    <property type="component" value="Unassembled WGS sequence"/>
</dbReference>
<dbReference type="Pfam" id="PF00877">
    <property type="entry name" value="NLPC_P60"/>
    <property type="match status" value="1"/>
</dbReference>
<dbReference type="SMART" id="SM00232">
    <property type="entry name" value="JAB_MPN"/>
    <property type="match status" value="1"/>
</dbReference>
<keyword evidence="7" id="KW-0482">Metalloprotease</keyword>
<dbReference type="Gene3D" id="3.90.1720.10">
    <property type="entry name" value="endopeptidase domain like (from Nostoc punctiforme)"/>
    <property type="match status" value="1"/>
</dbReference>
<comment type="caution">
    <text evidence="9">The sequence shown here is derived from an EMBL/GenBank/DDBJ whole genome shotgun (WGS) entry which is preliminary data.</text>
</comment>
<dbReference type="PANTHER" id="PTHR34858:SF1">
    <property type="entry name" value="CYSO-CYSTEINE PEPTIDASE"/>
    <property type="match status" value="1"/>
</dbReference>
<comment type="similarity">
    <text evidence="1">Belongs to the peptidase C40 family.</text>
</comment>
<evidence type="ECO:0000256" key="1">
    <source>
        <dbReference type="ARBA" id="ARBA00007074"/>
    </source>
</evidence>
<sequence>MITEDLKGAILHHAAAAYPHECCGVVVIQSDGHGLYLPCRNIAPDPENDFAIHPEDYAAAEEMGQVIAVAHSHPDASTRPGETDRALCDLSGLTWYIVSWPEGDFRVLLPREELPLVGRPFVLGVYDCWGLIMSWYRQSLGIELPDHRVNYPWWEQGEDRYMDNWHSTGFRKFSGPARTGDVVLMKVGARVVNHAGVLLEDGMLLHHLYGHLSQRVVFDDNWRSRTEMIVRYQGNF</sequence>
<keyword evidence="10" id="KW-1185">Reference proteome</keyword>
<dbReference type="PANTHER" id="PTHR34858">
    <property type="entry name" value="CYSO-CYSTEINE PEPTIDASE"/>
    <property type="match status" value="1"/>
</dbReference>
<dbReference type="GO" id="GO:0008270">
    <property type="term" value="F:zinc ion binding"/>
    <property type="evidence" value="ECO:0007669"/>
    <property type="project" value="TreeGrafter"/>
</dbReference>
<dbReference type="AlphaFoldDB" id="A0AB34CP46"/>
<evidence type="ECO:0000256" key="2">
    <source>
        <dbReference type="ARBA" id="ARBA00022670"/>
    </source>
</evidence>
<protein>
    <submittedName>
        <fullName evidence="9">Peptidase P60</fullName>
    </submittedName>
</protein>
<dbReference type="GO" id="GO:0006508">
    <property type="term" value="P:proteolysis"/>
    <property type="evidence" value="ECO:0007669"/>
    <property type="project" value="UniProtKB-KW"/>
</dbReference>
<organism evidence="9 10">
    <name type="scientific">Candidatus Pantoea gossypiicola</name>
    <dbReference type="NCBI Taxonomy" id="2608008"/>
    <lineage>
        <taxon>Bacteria</taxon>
        <taxon>Pseudomonadati</taxon>
        <taxon>Pseudomonadota</taxon>
        <taxon>Gammaproteobacteria</taxon>
        <taxon>Enterobacterales</taxon>
        <taxon>Erwiniaceae</taxon>
        <taxon>Pantoea</taxon>
    </lineage>
</organism>
<keyword evidence="4" id="KW-0378">Hydrolase</keyword>
<dbReference type="InterPro" id="IPR000555">
    <property type="entry name" value="JAMM/MPN+_dom"/>
</dbReference>
<reference evidence="9 10" key="1">
    <citation type="submission" date="2019-09" db="EMBL/GenBank/DDBJ databases">
        <title>Genomic diversity of phyloplane-associated Pantoea species in Pakistan cotton crop.</title>
        <authorList>
            <person name="Tufail M.R."/>
            <person name="Cook D.R."/>
        </authorList>
    </citation>
    <scope>NUCLEOTIDE SEQUENCE [LARGE SCALE GENOMIC DNA]</scope>
    <source>
        <strain evidence="9 10">B_8</strain>
    </source>
</reference>
<keyword evidence="5" id="KW-0788">Thiol protease</keyword>
<evidence type="ECO:0000256" key="6">
    <source>
        <dbReference type="ARBA" id="ARBA00022833"/>
    </source>
</evidence>
<evidence type="ECO:0000313" key="10">
    <source>
        <dbReference type="Proteomes" id="UP000324255"/>
    </source>
</evidence>
<evidence type="ECO:0000256" key="7">
    <source>
        <dbReference type="ARBA" id="ARBA00023049"/>
    </source>
</evidence>
<dbReference type="GO" id="GO:0008234">
    <property type="term" value="F:cysteine-type peptidase activity"/>
    <property type="evidence" value="ECO:0007669"/>
    <property type="project" value="UniProtKB-KW"/>
</dbReference>
<feature type="domain" description="NlpC/P60" evidence="8">
    <location>
        <begin position="98"/>
        <end position="233"/>
    </location>
</feature>
<evidence type="ECO:0000256" key="5">
    <source>
        <dbReference type="ARBA" id="ARBA00022807"/>
    </source>
</evidence>
<dbReference type="Gene3D" id="3.40.140.10">
    <property type="entry name" value="Cytidine Deaminase, domain 2"/>
    <property type="match status" value="1"/>
</dbReference>
<dbReference type="PROSITE" id="PS51935">
    <property type="entry name" value="NLPC_P60"/>
    <property type="match status" value="1"/>
</dbReference>
<evidence type="ECO:0000259" key="8">
    <source>
        <dbReference type="PROSITE" id="PS51935"/>
    </source>
</evidence>
<gene>
    <name evidence="9" type="ORF">F3I20_01305</name>
</gene>
<keyword evidence="3" id="KW-0479">Metal-binding</keyword>
<dbReference type="InterPro" id="IPR051929">
    <property type="entry name" value="VirAsm_ModProt"/>
</dbReference>
<dbReference type="SUPFAM" id="SSF54001">
    <property type="entry name" value="Cysteine proteinases"/>
    <property type="match status" value="1"/>
</dbReference>
<dbReference type="CDD" id="cd08073">
    <property type="entry name" value="MPN_NLPC_P60"/>
    <property type="match status" value="1"/>
</dbReference>
<name>A0AB34CP46_9GAMM</name>
<dbReference type="InterPro" id="IPR000064">
    <property type="entry name" value="NLP_P60_dom"/>
</dbReference>
<keyword evidence="2" id="KW-0645">Protease</keyword>
<keyword evidence="6" id="KW-0862">Zinc</keyword>
<evidence type="ECO:0000256" key="4">
    <source>
        <dbReference type="ARBA" id="ARBA00022801"/>
    </source>
</evidence>
<dbReference type="SUPFAM" id="SSF102712">
    <property type="entry name" value="JAB1/MPN domain"/>
    <property type="match status" value="1"/>
</dbReference>
<dbReference type="EMBL" id="VWVM01000001">
    <property type="protein sequence ID" value="KAA6128968.1"/>
    <property type="molecule type" value="Genomic_DNA"/>
</dbReference>
<evidence type="ECO:0000313" key="9">
    <source>
        <dbReference type="EMBL" id="KAA6128968.1"/>
    </source>
</evidence>
<proteinExistence type="inferred from homology"/>
<dbReference type="InterPro" id="IPR028090">
    <property type="entry name" value="JAB_dom_prok"/>
</dbReference>
<dbReference type="Pfam" id="PF14464">
    <property type="entry name" value="Prok-JAB"/>
    <property type="match status" value="1"/>
</dbReference>
<dbReference type="InterPro" id="IPR038765">
    <property type="entry name" value="Papain-like_cys_pep_sf"/>
</dbReference>
<accession>A0AB34CP46</accession>
<dbReference type="GO" id="GO:0008235">
    <property type="term" value="F:metalloexopeptidase activity"/>
    <property type="evidence" value="ECO:0007669"/>
    <property type="project" value="TreeGrafter"/>
</dbReference>